<gene>
    <name evidence="2" type="ORF">CTI12_AA503860</name>
</gene>
<evidence type="ECO:0000256" key="1">
    <source>
        <dbReference type="SAM" id="MobiDB-lite"/>
    </source>
</evidence>
<keyword evidence="3" id="KW-1185">Reference proteome</keyword>
<protein>
    <recommendedName>
        <fullName evidence="4">Zinc knuckle CX2CX4HX4C</fullName>
    </recommendedName>
</protein>
<dbReference type="InterPro" id="IPR040256">
    <property type="entry name" value="At4g02000-like"/>
</dbReference>
<evidence type="ECO:0000313" key="3">
    <source>
        <dbReference type="Proteomes" id="UP000245207"/>
    </source>
</evidence>
<feature type="compositionally biased region" description="Polar residues" evidence="1">
    <location>
        <begin position="211"/>
        <end position="223"/>
    </location>
</feature>
<dbReference type="Proteomes" id="UP000245207">
    <property type="component" value="Unassembled WGS sequence"/>
</dbReference>
<accession>A0A2U1LD35</accession>
<dbReference type="PANTHER" id="PTHR31286">
    <property type="entry name" value="GLYCINE-RICH CELL WALL STRUCTURAL PROTEIN 1.8-LIKE"/>
    <property type="match status" value="1"/>
</dbReference>
<evidence type="ECO:0000313" key="2">
    <source>
        <dbReference type="EMBL" id="PWA46915.1"/>
    </source>
</evidence>
<evidence type="ECO:0008006" key="4">
    <source>
        <dbReference type="Google" id="ProtNLM"/>
    </source>
</evidence>
<reference evidence="2 3" key="1">
    <citation type="journal article" date="2018" name="Mol. Plant">
        <title>The genome of Artemisia annua provides insight into the evolution of Asteraceae family and artemisinin biosynthesis.</title>
        <authorList>
            <person name="Shen Q."/>
            <person name="Zhang L."/>
            <person name="Liao Z."/>
            <person name="Wang S."/>
            <person name="Yan T."/>
            <person name="Shi P."/>
            <person name="Liu M."/>
            <person name="Fu X."/>
            <person name="Pan Q."/>
            <person name="Wang Y."/>
            <person name="Lv Z."/>
            <person name="Lu X."/>
            <person name="Zhang F."/>
            <person name="Jiang W."/>
            <person name="Ma Y."/>
            <person name="Chen M."/>
            <person name="Hao X."/>
            <person name="Li L."/>
            <person name="Tang Y."/>
            <person name="Lv G."/>
            <person name="Zhou Y."/>
            <person name="Sun X."/>
            <person name="Brodelius P.E."/>
            <person name="Rose J.K.C."/>
            <person name="Tang K."/>
        </authorList>
    </citation>
    <scope>NUCLEOTIDE SEQUENCE [LARGE SCALE GENOMIC DNA]</scope>
    <source>
        <strain evidence="3">cv. Huhao1</strain>
        <tissue evidence="2">Leaf</tissue>
    </source>
</reference>
<dbReference type="AlphaFoldDB" id="A0A2U1LD35"/>
<feature type="region of interest" description="Disordered" evidence="1">
    <location>
        <begin position="194"/>
        <end position="266"/>
    </location>
</feature>
<proteinExistence type="predicted"/>
<organism evidence="2 3">
    <name type="scientific">Artemisia annua</name>
    <name type="common">Sweet wormwood</name>
    <dbReference type="NCBI Taxonomy" id="35608"/>
    <lineage>
        <taxon>Eukaryota</taxon>
        <taxon>Viridiplantae</taxon>
        <taxon>Streptophyta</taxon>
        <taxon>Embryophyta</taxon>
        <taxon>Tracheophyta</taxon>
        <taxon>Spermatophyta</taxon>
        <taxon>Magnoliopsida</taxon>
        <taxon>eudicotyledons</taxon>
        <taxon>Gunneridae</taxon>
        <taxon>Pentapetalae</taxon>
        <taxon>asterids</taxon>
        <taxon>campanulids</taxon>
        <taxon>Asterales</taxon>
        <taxon>Asteraceae</taxon>
        <taxon>Asteroideae</taxon>
        <taxon>Anthemideae</taxon>
        <taxon>Artemisiinae</taxon>
        <taxon>Artemisia</taxon>
    </lineage>
</organism>
<dbReference type="EMBL" id="PKPP01010049">
    <property type="protein sequence ID" value="PWA46915.1"/>
    <property type="molecule type" value="Genomic_DNA"/>
</dbReference>
<name>A0A2U1LD35_ARTAN</name>
<sequence>MVSSIGVPIIMDRMTTSICEKPYGRASFARILVEIDSNKALVDNVELWYESLGKILRLRVEYNWVPHRCEECKVYGHYTSECVKKVNMVSKVNKNGETVKAADVMKSNSNGKNHNDDIEEGWQTAGNRRNNRKGGYNTRQGFFGGNNVRTGFYNEKDGVNNRGNSKFGNMGTRTAYKKSEPVNNGKVGNVDESVIANDRGEPANKGKSKVNESGASTAGSMNGNHDLKKNMANNNPSNKNEKMTNKGNKPGKGSRSGNEVGEKDCLGTKCVATSNRFDL</sequence>
<dbReference type="PANTHER" id="PTHR31286:SF180">
    <property type="entry name" value="OS10G0362600 PROTEIN"/>
    <property type="match status" value="1"/>
</dbReference>
<comment type="caution">
    <text evidence="2">The sequence shown here is derived from an EMBL/GenBank/DDBJ whole genome shotgun (WGS) entry which is preliminary data.</text>
</comment>
<feature type="region of interest" description="Disordered" evidence="1">
    <location>
        <begin position="106"/>
        <end position="141"/>
    </location>
</feature>